<reference evidence="6" key="1">
    <citation type="submission" date="2023-06" db="EMBL/GenBank/DDBJ databases">
        <authorList>
            <consortium name="Lawrence Berkeley National Laboratory"/>
            <person name="Ahrendt S."/>
            <person name="Sahu N."/>
            <person name="Indic B."/>
            <person name="Wong-Bajracharya J."/>
            <person name="Merenyi Z."/>
            <person name="Ke H.-M."/>
            <person name="Monk M."/>
            <person name="Kocsube S."/>
            <person name="Drula E."/>
            <person name="Lipzen A."/>
            <person name="Balint B."/>
            <person name="Henrissat B."/>
            <person name="Andreopoulos B."/>
            <person name="Martin F.M."/>
            <person name="Harder C.B."/>
            <person name="Rigling D."/>
            <person name="Ford K.L."/>
            <person name="Foster G.D."/>
            <person name="Pangilinan J."/>
            <person name="Papanicolaou A."/>
            <person name="Barry K."/>
            <person name="LaButti K."/>
            <person name="Viragh M."/>
            <person name="Koriabine M."/>
            <person name="Yan M."/>
            <person name="Riley R."/>
            <person name="Champramary S."/>
            <person name="Plett K.L."/>
            <person name="Tsai I.J."/>
            <person name="Slot J."/>
            <person name="Sipos G."/>
            <person name="Plett J."/>
            <person name="Nagy L.G."/>
            <person name="Grigoriev I.V."/>
        </authorList>
    </citation>
    <scope>NUCLEOTIDE SEQUENCE</scope>
    <source>
        <strain evidence="6">FPL87.14</strain>
    </source>
</reference>
<evidence type="ECO:0000259" key="5">
    <source>
        <dbReference type="PROSITE" id="PS50865"/>
    </source>
</evidence>
<dbReference type="Pfam" id="PF01753">
    <property type="entry name" value="zf-MYND"/>
    <property type="match status" value="1"/>
</dbReference>
<dbReference type="InterPro" id="IPR002893">
    <property type="entry name" value="Znf_MYND"/>
</dbReference>
<dbReference type="PROSITE" id="PS50865">
    <property type="entry name" value="ZF_MYND_2"/>
    <property type="match status" value="1"/>
</dbReference>
<organism evidence="6 7">
    <name type="scientific">Armillaria borealis</name>
    <dbReference type="NCBI Taxonomy" id="47425"/>
    <lineage>
        <taxon>Eukaryota</taxon>
        <taxon>Fungi</taxon>
        <taxon>Dikarya</taxon>
        <taxon>Basidiomycota</taxon>
        <taxon>Agaricomycotina</taxon>
        <taxon>Agaricomycetes</taxon>
        <taxon>Agaricomycetidae</taxon>
        <taxon>Agaricales</taxon>
        <taxon>Marasmiineae</taxon>
        <taxon>Physalacriaceae</taxon>
        <taxon>Armillaria</taxon>
    </lineage>
</organism>
<keyword evidence="2 4" id="KW-0863">Zinc-finger</keyword>
<dbReference type="PROSITE" id="PS01360">
    <property type="entry name" value="ZF_MYND_1"/>
    <property type="match status" value="1"/>
</dbReference>
<comment type="caution">
    <text evidence="6">The sequence shown here is derived from an EMBL/GenBank/DDBJ whole genome shotgun (WGS) entry which is preliminary data.</text>
</comment>
<dbReference type="SUPFAM" id="SSF144232">
    <property type="entry name" value="HIT/MYND zinc finger-like"/>
    <property type="match status" value="1"/>
</dbReference>
<dbReference type="GO" id="GO:0008270">
    <property type="term" value="F:zinc ion binding"/>
    <property type="evidence" value="ECO:0007669"/>
    <property type="project" value="UniProtKB-KW"/>
</dbReference>
<keyword evidence="7" id="KW-1185">Reference proteome</keyword>
<accession>A0AA39ME78</accession>
<sequence>MDNISEETPPAAIRPLLSPTITHLVTMVAICVVCDNPSGTQCSQCHSVAYCSGEHQAQDWPTHKAYCKLVSAPGISTYDAILFGVNETRPRMIKLPWSWGADCEDLDPEDRYQMLDHKLWYSGHGHFVRPLFIETFGATPKKLGHTIAVQYDDHFTMNGSPINRCIQTITGGEAAIRWAGNVIALRAEEMYVYRYSDAILKKDLAPMVQFFKDYEKRRDGANAFHVSTISSHDIDNALPNDSQFLTG</sequence>
<protein>
    <recommendedName>
        <fullName evidence="5">MYND-type domain-containing protein</fullName>
    </recommendedName>
</protein>
<dbReference type="AlphaFoldDB" id="A0AA39ME78"/>
<keyword evidence="1" id="KW-0479">Metal-binding</keyword>
<dbReference type="EMBL" id="JAUEPT010000127">
    <property type="protein sequence ID" value="KAK0430982.1"/>
    <property type="molecule type" value="Genomic_DNA"/>
</dbReference>
<evidence type="ECO:0000256" key="3">
    <source>
        <dbReference type="ARBA" id="ARBA00022833"/>
    </source>
</evidence>
<keyword evidence="3" id="KW-0862">Zinc</keyword>
<evidence type="ECO:0000256" key="2">
    <source>
        <dbReference type="ARBA" id="ARBA00022771"/>
    </source>
</evidence>
<dbReference type="Gene3D" id="6.10.140.2220">
    <property type="match status" value="1"/>
</dbReference>
<dbReference type="Proteomes" id="UP001175226">
    <property type="component" value="Unassembled WGS sequence"/>
</dbReference>
<evidence type="ECO:0000256" key="1">
    <source>
        <dbReference type="ARBA" id="ARBA00022723"/>
    </source>
</evidence>
<gene>
    <name evidence="6" type="ORF">EV421DRAFT_2090454</name>
</gene>
<evidence type="ECO:0000313" key="7">
    <source>
        <dbReference type="Proteomes" id="UP001175226"/>
    </source>
</evidence>
<proteinExistence type="predicted"/>
<feature type="domain" description="MYND-type" evidence="5">
    <location>
        <begin position="31"/>
        <end position="67"/>
    </location>
</feature>
<name>A0AA39ME78_9AGAR</name>
<evidence type="ECO:0000256" key="4">
    <source>
        <dbReference type="PROSITE-ProRule" id="PRU00134"/>
    </source>
</evidence>
<evidence type="ECO:0000313" key="6">
    <source>
        <dbReference type="EMBL" id="KAK0430982.1"/>
    </source>
</evidence>